<sequence>MSSTVAIKQTNKITGPNRASMYSTTPGGTPRTFYTREQLLSLASSPLSQSPPIGFQIPAVISRSPALADQQSRFKHSEPCINVEQDLHAQRDHHNDEDDDDHDDHDEGEEQDAGFDLEL</sequence>
<dbReference type="Pfam" id="PF05456">
    <property type="entry name" value="eIF_4EBP"/>
    <property type="match status" value="1"/>
</dbReference>
<dbReference type="GO" id="GO:0008190">
    <property type="term" value="F:eukaryotic initiation factor 4E binding"/>
    <property type="evidence" value="ECO:0007669"/>
    <property type="project" value="InterPro"/>
</dbReference>
<feature type="region of interest" description="Disordered" evidence="1">
    <location>
        <begin position="65"/>
        <end position="119"/>
    </location>
</feature>
<organism evidence="2 3">
    <name type="scientific">Melanopsichium pennsylvanicum</name>
    <dbReference type="NCBI Taxonomy" id="63383"/>
    <lineage>
        <taxon>Eukaryota</taxon>
        <taxon>Fungi</taxon>
        <taxon>Dikarya</taxon>
        <taxon>Basidiomycota</taxon>
        <taxon>Ustilaginomycotina</taxon>
        <taxon>Ustilaginomycetes</taxon>
        <taxon>Ustilaginales</taxon>
        <taxon>Ustilaginaceae</taxon>
        <taxon>Melanopsichium</taxon>
    </lineage>
</organism>
<protein>
    <submittedName>
        <fullName evidence="2">Uncharacterized protein</fullName>
    </submittedName>
</protein>
<feature type="region of interest" description="Disordered" evidence="1">
    <location>
        <begin position="1"/>
        <end position="32"/>
    </location>
</feature>
<dbReference type="EMBL" id="OAPG01000014">
    <property type="protein sequence ID" value="SNX86438.1"/>
    <property type="molecule type" value="Genomic_DNA"/>
</dbReference>
<dbReference type="InterPro" id="IPR008606">
    <property type="entry name" value="EIF4EBP"/>
</dbReference>
<accession>A0AAJ4XST4</accession>
<keyword evidence="3" id="KW-1185">Reference proteome</keyword>
<evidence type="ECO:0000313" key="2">
    <source>
        <dbReference type="EMBL" id="SNX86438.1"/>
    </source>
</evidence>
<dbReference type="AlphaFoldDB" id="A0AAJ4XST4"/>
<gene>
    <name evidence="2" type="ORF">MEPE_05147</name>
</gene>
<dbReference type="Proteomes" id="UP001294444">
    <property type="component" value="Unassembled WGS sequence"/>
</dbReference>
<name>A0AAJ4XST4_9BASI</name>
<evidence type="ECO:0000313" key="3">
    <source>
        <dbReference type="Proteomes" id="UP001294444"/>
    </source>
</evidence>
<comment type="caution">
    <text evidence="2">The sequence shown here is derived from an EMBL/GenBank/DDBJ whole genome shotgun (WGS) entry which is preliminary data.</text>
</comment>
<feature type="compositionally biased region" description="Acidic residues" evidence="1">
    <location>
        <begin position="97"/>
        <end position="119"/>
    </location>
</feature>
<feature type="compositionally biased region" description="Polar residues" evidence="1">
    <location>
        <begin position="1"/>
        <end position="14"/>
    </location>
</feature>
<dbReference type="GO" id="GO:0045947">
    <property type="term" value="P:negative regulation of translational initiation"/>
    <property type="evidence" value="ECO:0007669"/>
    <property type="project" value="InterPro"/>
</dbReference>
<proteinExistence type="predicted"/>
<feature type="compositionally biased region" description="Basic and acidic residues" evidence="1">
    <location>
        <begin position="85"/>
        <end position="96"/>
    </location>
</feature>
<evidence type="ECO:0000256" key="1">
    <source>
        <dbReference type="SAM" id="MobiDB-lite"/>
    </source>
</evidence>
<reference evidence="2" key="1">
    <citation type="submission" date="2023-10" db="EMBL/GenBank/DDBJ databases">
        <authorList>
            <person name="Guldener U."/>
        </authorList>
    </citation>
    <scope>NUCLEOTIDE SEQUENCE</scope>
    <source>
        <strain evidence="2">Mp4</strain>
    </source>
</reference>